<keyword evidence="2 6" id="KW-0378">Hydrolase</keyword>
<dbReference type="AlphaFoldDB" id="A0A1Y1ZP60"/>
<evidence type="ECO:0000313" key="7">
    <source>
        <dbReference type="Proteomes" id="UP000193144"/>
    </source>
</evidence>
<dbReference type="PANTHER" id="PTHR43248">
    <property type="entry name" value="2-SUCCINYL-6-HYDROXY-2,4-CYCLOHEXADIENE-1-CARBOXYLATE SYNTHASE"/>
    <property type="match status" value="1"/>
</dbReference>
<dbReference type="PANTHER" id="PTHR43248:SF30">
    <property type="entry name" value="AB HYDROLASE-1 DOMAIN-CONTAINING PROTEIN"/>
    <property type="match status" value="1"/>
</dbReference>
<dbReference type="InterPro" id="IPR051601">
    <property type="entry name" value="Serine_prot/Carboxylest_S33"/>
</dbReference>
<keyword evidence="3" id="KW-0732">Signal</keyword>
<keyword evidence="7" id="KW-1185">Reference proteome</keyword>
<evidence type="ECO:0000313" key="6">
    <source>
        <dbReference type="EMBL" id="ORY12039.1"/>
    </source>
</evidence>
<sequence length="489" mass="53623">MQVILLAYLYLVCLVAAIPNHPRHWSNITLKSSWNSRLVFSPCPGSIAYETNLQCATLHTPVDWDEPEGEQFGLGVVKLPAPSNSTSKIGSLFLNFGGPGESVFEWLVRNSHDPTLRNAFDLIGVDPRGTGRSQPIQCNMSILQEDRVTMFPSTQKEFDRLVDRNKRFGESCWKRTGPLFEHMDTISVAKDHEAARVAIGSPAMNFLGFSYGTQIGAQYAQLYPDNIRTMALDGIALHSQDEATKLLIGGISLSAGMKHFFEWASTDNTSPLKGQDVEALWNKVVGDAWHTPIPAPDCDGTNCRTNVTLEEFLDNWYIATKSDWGERAELLWQASQGNASEASDSFGSPALAAGVAVSCSDFPHQLSNTLAGITALKTMANVFIPLTRGMSIDWTLQHRCVGWPVAVKNPPKKLDVQTNSTILLVSSDADPNTGYPMALGLKEQMRNAVLVTRHGDGHCSFYDNGETTQVMMEYLITGKAPPDGLVLQS</sequence>
<comment type="caution">
    <text evidence="6">The sequence shown here is derived from an EMBL/GenBank/DDBJ whole genome shotgun (WGS) entry which is preliminary data.</text>
</comment>
<comment type="similarity">
    <text evidence="1">Belongs to the peptidase S33 family.</text>
</comment>
<dbReference type="Proteomes" id="UP000193144">
    <property type="component" value="Unassembled WGS sequence"/>
</dbReference>
<feature type="chain" id="PRO_5011001917" evidence="3">
    <location>
        <begin position="18"/>
        <end position="489"/>
    </location>
</feature>
<feature type="signal peptide" evidence="3">
    <location>
        <begin position="1"/>
        <end position="17"/>
    </location>
</feature>
<evidence type="ECO:0000259" key="5">
    <source>
        <dbReference type="Pfam" id="PF08386"/>
    </source>
</evidence>
<dbReference type="Gene3D" id="3.40.50.1820">
    <property type="entry name" value="alpha/beta hydrolase"/>
    <property type="match status" value="1"/>
</dbReference>
<organism evidence="6 7">
    <name type="scientific">Clohesyomyces aquaticus</name>
    <dbReference type="NCBI Taxonomy" id="1231657"/>
    <lineage>
        <taxon>Eukaryota</taxon>
        <taxon>Fungi</taxon>
        <taxon>Dikarya</taxon>
        <taxon>Ascomycota</taxon>
        <taxon>Pezizomycotina</taxon>
        <taxon>Dothideomycetes</taxon>
        <taxon>Pleosporomycetidae</taxon>
        <taxon>Pleosporales</taxon>
        <taxon>Lindgomycetaceae</taxon>
        <taxon>Clohesyomyces</taxon>
    </lineage>
</organism>
<evidence type="ECO:0000256" key="2">
    <source>
        <dbReference type="ARBA" id="ARBA00022801"/>
    </source>
</evidence>
<proteinExistence type="inferred from homology"/>
<feature type="domain" description="Peptidase S33 tripeptidyl aminopeptidase-like C-terminal" evidence="5">
    <location>
        <begin position="392"/>
        <end position="484"/>
    </location>
</feature>
<evidence type="ECO:0000256" key="1">
    <source>
        <dbReference type="ARBA" id="ARBA00010088"/>
    </source>
</evidence>
<accession>A0A1Y1ZP60</accession>
<evidence type="ECO:0000256" key="3">
    <source>
        <dbReference type="SAM" id="SignalP"/>
    </source>
</evidence>
<protein>
    <submittedName>
        <fullName evidence="6">Alpha/Beta hydrolase protein</fullName>
    </submittedName>
</protein>
<dbReference type="Pfam" id="PF00561">
    <property type="entry name" value="Abhydrolase_1"/>
    <property type="match status" value="1"/>
</dbReference>
<reference evidence="6 7" key="1">
    <citation type="submission" date="2016-07" db="EMBL/GenBank/DDBJ databases">
        <title>Pervasive Adenine N6-methylation of Active Genes in Fungi.</title>
        <authorList>
            <consortium name="DOE Joint Genome Institute"/>
            <person name="Mondo S.J."/>
            <person name="Dannebaum R.O."/>
            <person name="Kuo R.C."/>
            <person name="Labutti K."/>
            <person name="Haridas S."/>
            <person name="Kuo A."/>
            <person name="Salamov A."/>
            <person name="Ahrendt S.R."/>
            <person name="Lipzen A."/>
            <person name="Sullivan W."/>
            <person name="Andreopoulos W.B."/>
            <person name="Clum A."/>
            <person name="Lindquist E."/>
            <person name="Daum C."/>
            <person name="Ramamoorthy G.K."/>
            <person name="Gryganskyi A."/>
            <person name="Culley D."/>
            <person name="Magnuson J.K."/>
            <person name="James T.Y."/>
            <person name="O'Malley M.A."/>
            <person name="Stajich J.E."/>
            <person name="Spatafora J.W."/>
            <person name="Visel A."/>
            <person name="Grigoriev I.V."/>
        </authorList>
    </citation>
    <scope>NUCLEOTIDE SEQUENCE [LARGE SCALE GENOMIC DNA]</scope>
    <source>
        <strain evidence="6 7">CBS 115471</strain>
    </source>
</reference>
<dbReference type="Pfam" id="PF08386">
    <property type="entry name" value="Abhydrolase_4"/>
    <property type="match status" value="1"/>
</dbReference>
<dbReference type="OrthoDB" id="425534at2759"/>
<dbReference type="EMBL" id="MCFA01000055">
    <property type="protein sequence ID" value="ORY12039.1"/>
    <property type="molecule type" value="Genomic_DNA"/>
</dbReference>
<dbReference type="InterPro" id="IPR029058">
    <property type="entry name" value="AB_hydrolase_fold"/>
</dbReference>
<dbReference type="SUPFAM" id="SSF53474">
    <property type="entry name" value="alpha/beta-Hydrolases"/>
    <property type="match status" value="1"/>
</dbReference>
<evidence type="ECO:0000259" key="4">
    <source>
        <dbReference type="Pfam" id="PF00561"/>
    </source>
</evidence>
<dbReference type="GO" id="GO:0016787">
    <property type="term" value="F:hydrolase activity"/>
    <property type="evidence" value="ECO:0007669"/>
    <property type="project" value="UniProtKB-KW"/>
</dbReference>
<dbReference type="InterPro" id="IPR013595">
    <property type="entry name" value="Pept_S33_TAP-like_C"/>
</dbReference>
<name>A0A1Y1ZP60_9PLEO</name>
<gene>
    <name evidence="6" type="ORF">BCR34DRAFT_311385</name>
</gene>
<feature type="domain" description="AB hydrolase-1" evidence="4">
    <location>
        <begin position="114"/>
        <end position="243"/>
    </location>
</feature>
<dbReference type="InterPro" id="IPR000073">
    <property type="entry name" value="AB_hydrolase_1"/>
</dbReference>